<keyword evidence="6 7" id="KW-0012">Acyltransferase</keyword>
<dbReference type="GO" id="GO:0009247">
    <property type="term" value="P:glycolipid biosynthetic process"/>
    <property type="evidence" value="ECO:0007669"/>
    <property type="project" value="UniProtKB-ARBA"/>
</dbReference>
<proteinExistence type="predicted"/>
<dbReference type="NCBIfam" id="NF005919">
    <property type="entry name" value="PRK07920.1"/>
    <property type="match status" value="1"/>
</dbReference>
<comment type="caution">
    <text evidence="7">The sequence shown here is derived from an EMBL/GenBank/DDBJ whole genome shotgun (WGS) entry which is preliminary data.</text>
</comment>
<evidence type="ECO:0000256" key="4">
    <source>
        <dbReference type="ARBA" id="ARBA00022679"/>
    </source>
</evidence>
<evidence type="ECO:0000313" key="7">
    <source>
        <dbReference type="EMBL" id="PZR03379.1"/>
    </source>
</evidence>
<dbReference type="CDD" id="cd07984">
    <property type="entry name" value="LPLAT_LABLAT-like"/>
    <property type="match status" value="1"/>
</dbReference>
<evidence type="ECO:0000256" key="3">
    <source>
        <dbReference type="ARBA" id="ARBA00022519"/>
    </source>
</evidence>
<dbReference type="Pfam" id="PF03279">
    <property type="entry name" value="Lip_A_acyltrans"/>
    <property type="match status" value="1"/>
</dbReference>
<dbReference type="GO" id="GO:0016746">
    <property type="term" value="F:acyltransferase activity"/>
    <property type="evidence" value="ECO:0007669"/>
    <property type="project" value="UniProtKB-KW"/>
</dbReference>
<comment type="subcellular location">
    <subcellularLocation>
        <location evidence="1">Cell inner membrane</location>
    </subcellularLocation>
</comment>
<evidence type="ECO:0000256" key="2">
    <source>
        <dbReference type="ARBA" id="ARBA00022475"/>
    </source>
</evidence>
<reference evidence="7 8" key="1">
    <citation type="submission" date="2017-08" db="EMBL/GenBank/DDBJ databases">
        <title>Infants hospitalized years apart are colonized by the same room-sourced microbial strains.</title>
        <authorList>
            <person name="Brooks B."/>
            <person name="Olm M.R."/>
            <person name="Firek B.A."/>
            <person name="Baker R."/>
            <person name="Thomas B.C."/>
            <person name="Morowitz M.J."/>
            <person name="Banfield J.F."/>
        </authorList>
    </citation>
    <scope>NUCLEOTIDE SEQUENCE [LARGE SCALE GENOMIC DNA]</scope>
    <source>
        <strain evidence="7">S2_003_000_R1_3</strain>
    </source>
</reference>
<evidence type="ECO:0000313" key="8">
    <source>
        <dbReference type="Proteomes" id="UP000249432"/>
    </source>
</evidence>
<accession>A0A2W5SJJ7</accession>
<organism evidence="7 8">
    <name type="scientific">Corynebacterium kroppenstedtii</name>
    <dbReference type="NCBI Taxonomy" id="161879"/>
    <lineage>
        <taxon>Bacteria</taxon>
        <taxon>Bacillati</taxon>
        <taxon>Actinomycetota</taxon>
        <taxon>Actinomycetes</taxon>
        <taxon>Mycobacteriales</taxon>
        <taxon>Corynebacteriaceae</taxon>
        <taxon>Corynebacterium</taxon>
    </lineage>
</organism>
<keyword evidence="5" id="KW-0472">Membrane</keyword>
<sequence length="298" mass="33237">MTRPFGLSKEDLIAESYVWAWKGITRIPAPVARKLFMLGADIASHRGKQTARLRSNLAKVTGLTDDRELDVVVRNAMRSYARYWMEAFRLPSIIHSSSLDSLVDRIESGIQGVDLFDKSYRQGRGVILALPHSGNWDMAGLWLAQRYGTFSTVAERLKPEKLFDAFVDYREGLGFTVFPLTGGSQKPMDGLRATLESGGVVALLGERDLSHHGVSVDFFGSRTTMSVGAVRLAQETGAALHGVHCWFTPDGWGHSVGEPLNTDKPIPEVVQDLANVFEKNISEHPEDWHMLQRIWNED</sequence>
<keyword evidence="3" id="KW-0997">Cell inner membrane</keyword>
<evidence type="ECO:0000256" key="5">
    <source>
        <dbReference type="ARBA" id="ARBA00023136"/>
    </source>
</evidence>
<name>A0A2W5SJJ7_9CORY</name>
<dbReference type="RefSeq" id="WP_303735593.1">
    <property type="nucleotide sequence ID" value="NZ_CAKZHK010000009.1"/>
</dbReference>
<keyword evidence="2" id="KW-1003">Cell membrane</keyword>
<evidence type="ECO:0000256" key="1">
    <source>
        <dbReference type="ARBA" id="ARBA00004533"/>
    </source>
</evidence>
<dbReference type="InterPro" id="IPR004960">
    <property type="entry name" value="LipA_acyltrans"/>
</dbReference>
<evidence type="ECO:0000256" key="6">
    <source>
        <dbReference type="ARBA" id="ARBA00023315"/>
    </source>
</evidence>
<dbReference type="GO" id="GO:0005886">
    <property type="term" value="C:plasma membrane"/>
    <property type="evidence" value="ECO:0007669"/>
    <property type="project" value="UniProtKB-SubCell"/>
</dbReference>
<dbReference type="PANTHER" id="PTHR30606">
    <property type="entry name" value="LIPID A BIOSYNTHESIS LAUROYL ACYLTRANSFERASE"/>
    <property type="match status" value="1"/>
</dbReference>
<protein>
    <submittedName>
        <fullName evidence="7">Phosphatidylinositol mannoside acyltransferase</fullName>
    </submittedName>
</protein>
<gene>
    <name evidence="7" type="ORF">DI525_10195</name>
</gene>
<dbReference type="PANTHER" id="PTHR30606:SF10">
    <property type="entry name" value="PHOSPHATIDYLINOSITOL MANNOSIDE ACYLTRANSFERASE"/>
    <property type="match status" value="1"/>
</dbReference>
<keyword evidence="4 7" id="KW-0808">Transferase</keyword>
<dbReference type="EMBL" id="QFRA01000042">
    <property type="protein sequence ID" value="PZR03379.1"/>
    <property type="molecule type" value="Genomic_DNA"/>
</dbReference>
<dbReference type="Proteomes" id="UP000249432">
    <property type="component" value="Unassembled WGS sequence"/>
</dbReference>
<dbReference type="AlphaFoldDB" id="A0A2W5SJJ7"/>